<dbReference type="eggNOG" id="COG3852">
    <property type="taxonomic scope" value="Bacteria"/>
</dbReference>
<protein>
    <recommendedName>
        <fullName evidence="2">histidine kinase</fullName>
        <ecNumber evidence="2">2.7.13.3</ecNumber>
    </recommendedName>
</protein>
<dbReference type="OrthoDB" id="9813151at2"/>
<dbReference type="InterPro" id="IPR005467">
    <property type="entry name" value="His_kinase_dom"/>
</dbReference>
<evidence type="ECO:0000259" key="3">
    <source>
        <dbReference type="PROSITE" id="PS50109"/>
    </source>
</evidence>
<comment type="catalytic activity">
    <reaction evidence="1">
        <text>ATP + protein L-histidine = ADP + protein N-phospho-L-histidine.</text>
        <dbReference type="EC" id="2.7.13.3"/>
    </reaction>
</comment>
<dbReference type="InterPro" id="IPR004358">
    <property type="entry name" value="Sig_transdc_His_kin-like_C"/>
</dbReference>
<keyword evidence="5" id="KW-1185">Reference proteome</keyword>
<dbReference type="PROSITE" id="PS50109">
    <property type="entry name" value="HIS_KIN"/>
    <property type="match status" value="1"/>
</dbReference>
<dbReference type="Gene3D" id="3.30.565.10">
    <property type="entry name" value="Histidine kinase-like ATPase, C-terminal domain"/>
    <property type="match status" value="1"/>
</dbReference>
<gene>
    <name evidence="4" type="ORF">J421_2601</name>
</gene>
<organism evidence="4 5">
    <name type="scientific">Gemmatirosa kalamazoonensis</name>
    <dbReference type="NCBI Taxonomy" id="861299"/>
    <lineage>
        <taxon>Bacteria</taxon>
        <taxon>Pseudomonadati</taxon>
        <taxon>Gemmatimonadota</taxon>
        <taxon>Gemmatimonadia</taxon>
        <taxon>Gemmatimonadales</taxon>
        <taxon>Gemmatimonadaceae</taxon>
        <taxon>Gemmatirosa</taxon>
    </lineage>
</organism>
<dbReference type="SUPFAM" id="SSF55874">
    <property type="entry name" value="ATPase domain of HSP90 chaperone/DNA topoisomerase II/histidine kinase"/>
    <property type="match status" value="1"/>
</dbReference>
<evidence type="ECO:0000256" key="2">
    <source>
        <dbReference type="ARBA" id="ARBA00012438"/>
    </source>
</evidence>
<dbReference type="EC" id="2.7.13.3" evidence="2"/>
<dbReference type="RefSeq" id="WP_025411611.1">
    <property type="nucleotide sequence ID" value="NZ_CP007128.1"/>
</dbReference>
<accession>W0RL27</accession>
<keyword evidence="4" id="KW-0547">Nucleotide-binding</keyword>
<dbReference type="EMBL" id="CP007128">
    <property type="protein sequence ID" value="AHG90138.1"/>
    <property type="molecule type" value="Genomic_DNA"/>
</dbReference>
<dbReference type="Proteomes" id="UP000019151">
    <property type="component" value="Chromosome"/>
</dbReference>
<dbReference type="PANTHER" id="PTHR43065">
    <property type="entry name" value="SENSOR HISTIDINE KINASE"/>
    <property type="match status" value="1"/>
</dbReference>
<dbReference type="PANTHER" id="PTHR43065:SF42">
    <property type="entry name" value="TWO-COMPONENT SENSOR PPRA"/>
    <property type="match status" value="1"/>
</dbReference>
<name>W0RL27_9BACT</name>
<evidence type="ECO:0000313" key="4">
    <source>
        <dbReference type="EMBL" id="AHG90138.1"/>
    </source>
</evidence>
<dbReference type="InParanoid" id="W0RL27"/>
<keyword evidence="4" id="KW-0067">ATP-binding</keyword>
<evidence type="ECO:0000256" key="1">
    <source>
        <dbReference type="ARBA" id="ARBA00000085"/>
    </source>
</evidence>
<evidence type="ECO:0000313" key="5">
    <source>
        <dbReference type="Proteomes" id="UP000019151"/>
    </source>
</evidence>
<dbReference type="HOGENOM" id="CLU_2154741_0_0_0"/>
<dbReference type="Pfam" id="PF02518">
    <property type="entry name" value="HATPase_c"/>
    <property type="match status" value="1"/>
</dbReference>
<dbReference type="GO" id="GO:0004673">
    <property type="term" value="F:protein histidine kinase activity"/>
    <property type="evidence" value="ECO:0007669"/>
    <property type="project" value="UniProtKB-EC"/>
</dbReference>
<feature type="domain" description="Histidine kinase" evidence="3">
    <location>
        <begin position="1"/>
        <end position="99"/>
    </location>
</feature>
<dbReference type="KEGG" id="gba:J421_2601"/>
<dbReference type="InterPro" id="IPR036890">
    <property type="entry name" value="HATPase_C_sf"/>
</dbReference>
<sequence>MLLNAVDACAGGGRIAVRVSPTRLRDCTAVVVAVADTGCGIAPTLLPRIWDPYVTHKPSGTGLGLAIARQTVMAHGGAVEAESAEGRGTEIRFILPVAGPPASAESWSVSA</sequence>
<dbReference type="STRING" id="861299.J421_2601"/>
<dbReference type="InterPro" id="IPR003594">
    <property type="entry name" value="HATPase_dom"/>
</dbReference>
<dbReference type="AlphaFoldDB" id="W0RL27"/>
<reference evidence="4 5" key="1">
    <citation type="journal article" date="2014" name="Genome Announc.">
        <title>Genome Sequence and Methylome of Soil Bacterium Gemmatirosa kalamazoonensis KBS708T, a Member of the Rarely Cultivated Gemmatimonadetes Phylum.</title>
        <authorList>
            <person name="Debruyn J.M."/>
            <person name="Radosevich M."/>
            <person name="Wommack K.E."/>
            <person name="Polson S.W."/>
            <person name="Hauser L.J."/>
            <person name="Fawaz M.N."/>
            <person name="Korlach J."/>
            <person name="Tsai Y.C."/>
        </authorList>
    </citation>
    <scope>NUCLEOTIDE SEQUENCE [LARGE SCALE GENOMIC DNA]</scope>
    <source>
        <strain evidence="4 5">KBS708</strain>
    </source>
</reference>
<proteinExistence type="predicted"/>
<dbReference type="SMART" id="SM00387">
    <property type="entry name" value="HATPase_c"/>
    <property type="match status" value="1"/>
</dbReference>
<dbReference type="GO" id="GO:0005524">
    <property type="term" value="F:ATP binding"/>
    <property type="evidence" value="ECO:0007669"/>
    <property type="project" value="UniProtKB-KW"/>
</dbReference>
<dbReference type="PRINTS" id="PR00344">
    <property type="entry name" value="BCTRLSENSOR"/>
</dbReference>